<gene>
    <name evidence="1" type="ORF">DCAF_LOCUS22737</name>
</gene>
<name>A0AAV1SIB6_9ROSI</name>
<proteinExistence type="predicted"/>
<dbReference type="SUPFAM" id="SSF56112">
    <property type="entry name" value="Protein kinase-like (PK-like)"/>
    <property type="match status" value="2"/>
</dbReference>
<dbReference type="InterPro" id="IPR011009">
    <property type="entry name" value="Kinase-like_dom_sf"/>
</dbReference>
<dbReference type="Gene3D" id="3.30.200.20">
    <property type="entry name" value="Phosphorylase Kinase, domain 1"/>
    <property type="match status" value="1"/>
</dbReference>
<dbReference type="PANTHER" id="PTHR45621">
    <property type="entry name" value="OS01G0588500 PROTEIN-RELATED"/>
    <property type="match status" value="1"/>
</dbReference>
<dbReference type="Proteomes" id="UP001314170">
    <property type="component" value="Unassembled WGS sequence"/>
</dbReference>
<evidence type="ECO:0008006" key="3">
    <source>
        <dbReference type="Google" id="ProtNLM"/>
    </source>
</evidence>
<dbReference type="Gene3D" id="1.10.510.10">
    <property type="entry name" value="Transferase(Phosphotransferase) domain 1"/>
    <property type="match status" value="1"/>
</dbReference>
<keyword evidence="2" id="KW-1185">Reference proteome</keyword>
<evidence type="ECO:0000313" key="1">
    <source>
        <dbReference type="EMBL" id="CAK7350013.1"/>
    </source>
</evidence>
<dbReference type="InterPro" id="IPR050823">
    <property type="entry name" value="Plant_Ser_Thr_Prot_Kinase"/>
</dbReference>
<protein>
    <recommendedName>
        <fullName evidence="3">Protein kinase domain-containing protein</fullName>
    </recommendedName>
</protein>
<sequence>MGDTLGYRIREFEPKWLSKITNGFVRNFQFGKVYHGVYACNDDNTLYHLHKVLPADNVTRLMIVFPGQRGSRLPLELLLYWNIPFLLYLIPNVDAAHIMLNQDDNPILFDLSMITGGVVTDRRKLINQQVVGCYGYVDPNCARQGKWSDKCDVLSFGVLLLSLISKRVDSKGDDASDTPSVFEWAKSEYIQRKSTMGSGTSLKRPTIKQVVRYLGNLHAVQLHASNFAIDQTLPVPSYNTKVFRGRIEEWPVTVKVWELQCCYKVEPGHNEGRVRDEIVLLQHAKLVYHPNLVKLIGYCYEGEKLGVVYDLNPLDTVYNLVAKGIYCACVDAMVTWKTITMKCQTLEDASSGSSDVVQSKFWHVLLNVIGR</sequence>
<evidence type="ECO:0000313" key="2">
    <source>
        <dbReference type="Proteomes" id="UP001314170"/>
    </source>
</evidence>
<organism evidence="1 2">
    <name type="scientific">Dovyalis caffra</name>
    <dbReference type="NCBI Taxonomy" id="77055"/>
    <lineage>
        <taxon>Eukaryota</taxon>
        <taxon>Viridiplantae</taxon>
        <taxon>Streptophyta</taxon>
        <taxon>Embryophyta</taxon>
        <taxon>Tracheophyta</taxon>
        <taxon>Spermatophyta</taxon>
        <taxon>Magnoliopsida</taxon>
        <taxon>eudicotyledons</taxon>
        <taxon>Gunneridae</taxon>
        <taxon>Pentapetalae</taxon>
        <taxon>rosids</taxon>
        <taxon>fabids</taxon>
        <taxon>Malpighiales</taxon>
        <taxon>Salicaceae</taxon>
        <taxon>Flacourtieae</taxon>
        <taxon>Dovyalis</taxon>
    </lineage>
</organism>
<dbReference type="AlphaFoldDB" id="A0AAV1SIB6"/>
<comment type="caution">
    <text evidence="1">The sequence shown here is derived from an EMBL/GenBank/DDBJ whole genome shotgun (WGS) entry which is preliminary data.</text>
</comment>
<dbReference type="EMBL" id="CAWUPB010001179">
    <property type="protein sequence ID" value="CAK7350013.1"/>
    <property type="molecule type" value="Genomic_DNA"/>
</dbReference>
<accession>A0AAV1SIB6</accession>
<reference evidence="1 2" key="1">
    <citation type="submission" date="2024-01" db="EMBL/GenBank/DDBJ databases">
        <authorList>
            <person name="Waweru B."/>
        </authorList>
    </citation>
    <scope>NUCLEOTIDE SEQUENCE [LARGE SCALE GENOMIC DNA]</scope>
</reference>